<feature type="transmembrane region" description="Helical" evidence="6">
    <location>
        <begin position="41"/>
        <end position="64"/>
    </location>
</feature>
<keyword evidence="4 6" id="KW-1133">Transmembrane helix</keyword>
<feature type="transmembrane region" description="Helical" evidence="6">
    <location>
        <begin position="6"/>
        <end position="29"/>
    </location>
</feature>
<evidence type="ECO:0000256" key="1">
    <source>
        <dbReference type="ARBA" id="ARBA00004651"/>
    </source>
</evidence>
<evidence type="ECO:0000313" key="8">
    <source>
        <dbReference type="Proteomes" id="UP001319827"/>
    </source>
</evidence>
<dbReference type="RefSeq" id="WP_221251777.1">
    <property type="nucleotide sequence ID" value="NZ_AP024355.1"/>
</dbReference>
<keyword evidence="8" id="KW-1185">Reference proteome</keyword>
<accession>A0ABM8HUZ2</accession>
<keyword evidence="2" id="KW-1003">Cell membrane</keyword>
<evidence type="ECO:0000256" key="5">
    <source>
        <dbReference type="ARBA" id="ARBA00023136"/>
    </source>
</evidence>
<dbReference type="Proteomes" id="UP001319827">
    <property type="component" value="Chromosome"/>
</dbReference>
<reference evidence="7 8" key="2">
    <citation type="journal article" date="2021" name="Int. J. Syst. Evol. Microbiol.">
        <title>Isolation and Polyphasic Characterization of Desulfuromonas versatilis sp. Nov., an Electrogenic Bacteria Capable of Versatile Metabolism Isolated from a Graphene Oxide-Reducing Enrichment Culture.</title>
        <authorList>
            <person name="Xie L."/>
            <person name="Yoshida N."/>
            <person name="Ishii S."/>
            <person name="Meng L."/>
        </authorList>
    </citation>
    <scope>NUCLEOTIDE SEQUENCE [LARGE SCALE GENOMIC DNA]</scope>
    <source>
        <strain evidence="7 8">NIT-T3</strain>
    </source>
</reference>
<gene>
    <name evidence="7" type="ORF">DESUT3_13920</name>
</gene>
<evidence type="ECO:0000256" key="4">
    <source>
        <dbReference type="ARBA" id="ARBA00022989"/>
    </source>
</evidence>
<evidence type="ECO:0000313" key="7">
    <source>
        <dbReference type="EMBL" id="BCR04323.1"/>
    </source>
</evidence>
<dbReference type="PANTHER" id="PTHR30086">
    <property type="entry name" value="ARGININE EXPORTER PROTEIN ARGO"/>
    <property type="match status" value="1"/>
</dbReference>
<sequence length="213" mass="22336">MHPTLSLAPLLQGFTLSASLIIAIGSQNAFVLRQGLRREHVFVVCTICFFCDAALIALGVAGFGSLVASSPLLLRFTYWAGAAFLFAYGLRAFRAALKPGSLAVDVSGTLAAGLGRVALTTLVLTLLNPHVYIDTVLLLGSVAGQQAAGARPWFAIGAVCASLLWFYSLGYGARVLAPLFRKPSAWRALDGLIGCVMWAIAASLVWPLLVGAG</sequence>
<name>A0ABM8HUZ2_9BACT</name>
<protein>
    <submittedName>
        <fullName evidence="7">Amino acid transporter</fullName>
    </submittedName>
</protein>
<feature type="transmembrane region" description="Helical" evidence="6">
    <location>
        <begin position="114"/>
        <end position="133"/>
    </location>
</feature>
<dbReference type="EMBL" id="AP024355">
    <property type="protein sequence ID" value="BCR04323.1"/>
    <property type="molecule type" value="Genomic_DNA"/>
</dbReference>
<feature type="transmembrane region" description="Helical" evidence="6">
    <location>
        <begin position="153"/>
        <end position="177"/>
    </location>
</feature>
<dbReference type="InterPro" id="IPR001123">
    <property type="entry name" value="LeuE-type"/>
</dbReference>
<evidence type="ECO:0000256" key="6">
    <source>
        <dbReference type="SAM" id="Phobius"/>
    </source>
</evidence>
<feature type="transmembrane region" description="Helical" evidence="6">
    <location>
        <begin position="189"/>
        <end position="209"/>
    </location>
</feature>
<keyword evidence="5 6" id="KW-0472">Membrane</keyword>
<keyword evidence="3 6" id="KW-0812">Transmembrane</keyword>
<feature type="transmembrane region" description="Helical" evidence="6">
    <location>
        <begin position="76"/>
        <end position="93"/>
    </location>
</feature>
<comment type="subcellular location">
    <subcellularLocation>
        <location evidence="1">Cell membrane</location>
        <topology evidence="1">Multi-pass membrane protein</topology>
    </subcellularLocation>
</comment>
<organism evidence="7 8">
    <name type="scientific">Desulfuromonas versatilis</name>
    <dbReference type="NCBI Taxonomy" id="2802975"/>
    <lineage>
        <taxon>Bacteria</taxon>
        <taxon>Pseudomonadati</taxon>
        <taxon>Thermodesulfobacteriota</taxon>
        <taxon>Desulfuromonadia</taxon>
        <taxon>Desulfuromonadales</taxon>
        <taxon>Desulfuromonadaceae</taxon>
        <taxon>Desulfuromonas</taxon>
    </lineage>
</organism>
<evidence type="ECO:0000256" key="2">
    <source>
        <dbReference type="ARBA" id="ARBA00022475"/>
    </source>
</evidence>
<dbReference type="PANTHER" id="PTHR30086:SF20">
    <property type="entry name" value="ARGININE EXPORTER PROTEIN ARGO-RELATED"/>
    <property type="match status" value="1"/>
</dbReference>
<reference evidence="7 8" key="1">
    <citation type="journal article" date="2016" name="C (Basel)">
        <title>Selective Growth of and Electricity Production by Marine Exoelectrogenic Bacteria in Self-Aggregated Hydrogel of Microbially Reduced Graphene Oxide.</title>
        <authorList>
            <person name="Yoshida N."/>
            <person name="Goto Y."/>
            <person name="Miyata Y."/>
        </authorList>
    </citation>
    <scope>NUCLEOTIDE SEQUENCE [LARGE SCALE GENOMIC DNA]</scope>
    <source>
        <strain evidence="7 8">NIT-T3</strain>
    </source>
</reference>
<evidence type="ECO:0000256" key="3">
    <source>
        <dbReference type="ARBA" id="ARBA00022692"/>
    </source>
</evidence>
<dbReference type="Pfam" id="PF01810">
    <property type="entry name" value="LysE"/>
    <property type="match status" value="1"/>
</dbReference>
<proteinExistence type="predicted"/>